<keyword evidence="4" id="KW-1185">Reference proteome</keyword>
<proteinExistence type="predicted"/>
<feature type="compositionally biased region" description="Polar residues" evidence="2">
    <location>
        <begin position="345"/>
        <end position="361"/>
    </location>
</feature>
<sequence length="476" mass="52202">MEKRPSVILPTTMASTNGNGQRSEELRRRLCKPIGSSVKGACSSTHEKLQQQSFLSPTIVDARSITPEEFNKMAAVAAGKGTKGSQQREFLQAGQVLLTQNHIDTGSAFPPLLTSNVPNYQKDSPESIQKSMASLWNGLVEYLSRVKDAKEKGLTETERSKVPADTVLVSQPMAHNGRMRGKPFGCSTKGTAVPSATVKPLPSTARKDDVVEYHVVSKPQPNPGPRTIHKVPNAELPEIKPIDLSQAGTYNCSDNQASLKEEINNLKEKIVETEKDLQKIGNGKDDGLVSDTLDFSQQLEPIDLTVSKKPNNDRDVVVVPSSTTELHNIGKDCSDNITEGKRSLRASTKTNTLATRNSFLQDKNRKRKKKPSFGKSGKASAINGLPGNSDGQIIFPCSRSTPEQMATTRVPIHKNTTHIEDKGISSRKRENDGSMHSSDKYDCPTVGKRGRLDEMVQALSKRLGDAHYPWYGIDYR</sequence>
<organism evidence="3 4">
    <name type="scientific">Branchiostoma lanceolatum</name>
    <name type="common">Common lancelet</name>
    <name type="synonym">Amphioxus lanceolatum</name>
    <dbReference type="NCBI Taxonomy" id="7740"/>
    <lineage>
        <taxon>Eukaryota</taxon>
        <taxon>Metazoa</taxon>
        <taxon>Chordata</taxon>
        <taxon>Cephalochordata</taxon>
        <taxon>Leptocardii</taxon>
        <taxon>Amphioxiformes</taxon>
        <taxon>Branchiostomatidae</taxon>
        <taxon>Branchiostoma</taxon>
    </lineage>
</organism>
<gene>
    <name evidence="3" type="primary">Hypp7410</name>
    <name evidence="3" type="ORF">BLAG_LOCUS7459</name>
</gene>
<feature type="region of interest" description="Disordered" evidence="2">
    <location>
        <begin position="414"/>
        <end position="446"/>
    </location>
</feature>
<evidence type="ECO:0000256" key="2">
    <source>
        <dbReference type="SAM" id="MobiDB-lite"/>
    </source>
</evidence>
<reference evidence="3" key="1">
    <citation type="submission" date="2022-01" db="EMBL/GenBank/DDBJ databases">
        <authorList>
            <person name="Braso-Vives M."/>
        </authorList>
    </citation>
    <scope>NUCLEOTIDE SEQUENCE</scope>
</reference>
<dbReference type="OrthoDB" id="9992169at2759"/>
<keyword evidence="1" id="KW-0175">Coiled coil</keyword>
<evidence type="ECO:0000313" key="3">
    <source>
        <dbReference type="EMBL" id="CAH1244964.1"/>
    </source>
</evidence>
<evidence type="ECO:0000313" key="4">
    <source>
        <dbReference type="Proteomes" id="UP000838412"/>
    </source>
</evidence>
<feature type="region of interest" description="Disordered" evidence="2">
    <location>
        <begin position="175"/>
        <end position="201"/>
    </location>
</feature>
<accession>A0A8J9Z0J0</accession>
<dbReference type="Proteomes" id="UP000838412">
    <property type="component" value="Chromosome 14"/>
</dbReference>
<name>A0A8J9Z0J0_BRALA</name>
<feature type="compositionally biased region" description="Polar residues" evidence="2">
    <location>
        <begin position="12"/>
        <end position="21"/>
    </location>
</feature>
<feature type="compositionally biased region" description="Basic and acidic residues" evidence="2">
    <location>
        <begin position="417"/>
        <end position="442"/>
    </location>
</feature>
<dbReference type="EMBL" id="OV696699">
    <property type="protein sequence ID" value="CAH1244964.1"/>
    <property type="molecule type" value="Genomic_DNA"/>
</dbReference>
<protein>
    <submittedName>
        <fullName evidence="3">Hypp7410 protein</fullName>
    </submittedName>
</protein>
<feature type="coiled-coil region" evidence="1">
    <location>
        <begin position="256"/>
        <end position="283"/>
    </location>
</feature>
<feature type="region of interest" description="Disordered" evidence="2">
    <location>
        <begin position="340"/>
        <end position="393"/>
    </location>
</feature>
<feature type="region of interest" description="Disordered" evidence="2">
    <location>
        <begin position="1"/>
        <end position="24"/>
    </location>
</feature>
<dbReference type="AlphaFoldDB" id="A0A8J9Z0J0"/>
<evidence type="ECO:0000256" key="1">
    <source>
        <dbReference type="SAM" id="Coils"/>
    </source>
</evidence>